<organism evidence="6 7">
    <name type="scientific">Cellulomonas aerilata</name>
    <dbReference type="NCBI Taxonomy" id="515326"/>
    <lineage>
        <taxon>Bacteria</taxon>
        <taxon>Bacillati</taxon>
        <taxon>Actinomycetota</taxon>
        <taxon>Actinomycetes</taxon>
        <taxon>Micrococcales</taxon>
        <taxon>Cellulomonadaceae</taxon>
        <taxon>Cellulomonas</taxon>
    </lineage>
</organism>
<name>A0A512DDV1_9CELL</name>
<dbReference type="InterPro" id="IPR022409">
    <property type="entry name" value="PKD/Chitinase_dom"/>
</dbReference>
<evidence type="ECO:0000256" key="1">
    <source>
        <dbReference type="ARBA" id="ARBA00022729"/>
    </source>
</evidence>
<dbReference type="Pfam" id="PF18911">
    <property type="entry name" value="PKD_4"/>
    <property type="match status" value="1"/>
</dbReference>
<dbReference type="PROSITE" id="PS50093">
    <property type="entry name" value="PKD"/>
    <property type="match status" value="1"/>
</dbReference>
<dbReference type="OrthoDB" id="9802683at2"/>
<evidence type="ECO:0000256" key="4">
    <source>
        <dbReference type="SAM" id="SignalP"/>
    </source>
</evidence>
<evidence type="ECO:0000259" key="5">
    <source>
        <dbReference type="PROSITE" id="PS50093"/>
    </source>
</evidence>
<proteinExistence type="predicted"/>
<dbReference type="RefSeq" id="WP_146904581.1">
    <property type="nucleotide sequence ID" value="NZ_BAAARM010000004.1"/>
</dbReference>
<dbReference type="Proteomes" id="UP000321181">
    <property type="component" value="Unassembled WGS sequence"/>
</dbReference>
<dbReference type="SUPFAM" id="SSF49299">
    <property type="entry name" value="PKD domain"/>
    <property type="match status" value="1"/>
</dbReference>
<accession>A0A512DDV1</accession>
<feature type="region of interest" description="Disordered" evidence="3">
    <location>
        <begin position="781"/>
        <end position="817"/>
    </location>
</feature>
<dbReference type="InterPro" id="IPR013783">
    <property type="entry name" value="Ig-like_fold"/>
</dbReference>
<reference evidence="6 7" key="1">
    <citation type="submission" date="2019-07" db="EMBL/GenBank/DDBJ databases">
        <title>Whole genome shotgun sequence of Cellulomonas aerilata NBRC 106308.</title>
        <authorList>
            <person name="Hosoyama A."/>
            <person name="Uohara A."/>
            <person name="Ohji S."/>
            <person name="Ichikawa N."/>
        </authorList>
    </citation>
    <scope>NUCLEOTIDE SEQUENCE [LARGE SCALE GENOMIC DNA]</scope>
    <source>
        <strain evidence="6 7">NBRC 106308</strain>
    </source>
</reference>
<feature type="compositionally biased region" description="Low complexity" evidence="3">
    <location>
        <begin position="783"/>
        <end position="796"/>
    </location>
</feature>
<dbReference type="InterPro" id="IPR000601">
    <property type="entry name" value="PKD_dom"/>
</dbReference>
<dbReference type="InterPro" id="IPR013320">
    <property type="entry name" value="ConA-like_dom_sf"/>
</dbReference>
<dbReference type="GO" id="GO:0005975">
    <property type="term" value="P:carbohydrate metabolic process"/>
    <property type="evidence" value="ECO:0007669"/>
    <property type="project" value="UniProtKB-ARBA"/>
</dbReference>
<dbReference type="SUPFAM" id="SSF49899">
    <property type="entry name" value="Concanavalin A-like lectins/glucanases"/>
    <property type="match status" value="1"/>
</dbReference>
<evidence type="ECO:0000256" key="2">
    <source>
        <dbReference type="ARBA" id="ARBA00023157"/>
    </source>
</evidence>
<dbReference type="InterPro" id="IPR006558">
    <property type="entry name" value="LamG-like"/>
</dbReference>
<dbReference type="AlphaFoldDB" id="A0A512DDV1"/>
<feature type="compositionally biased region" description="Low complexity" evidence="3">
    <location>
        <begin position="803"/>
        <end position="815"/>
    </location>
</feature>
<keyword evidence="2" id="KW-1015">Disulfide bond</keyword>
<evidence type="ECO:0000256" key="3">
    <source>
        <dbReference type="SAM" id="MobiDB-lite"/>
    </source>
</evidence>
<protein>
    <recommendedName>
        <fullName evidence="5">PKD domain-containing protein</fullName>
    </recommendedName>
</protein>
<sequence>MGPRLDRLTRRATAAVGALAVGLAGALTAVSAAAPAAADTAPSDTTLPRTVSSDALPTAQINGVVWDQQIIGNTVYVGGEFTAVRPAGAAPGVSTVARTNLMAYDIRTGQYTAFAPRLNSKVEALGASPDGSRLYVGGNFTDVNGDTTRDYLVAYSTATGALDAAFKPSVNGAVRAITATSSTVYLGGVFSSVGGQERVRIAAVNTAGAVQASIGNANDQVRALQLSPTASHLIVGGAFTTFNGASTPGYGLARVDLATRQSVALPANNLIRNGGANSAITSLSGDAQYFYGSGYHFGSGGNLEGSFAARWSDGAIEWVEDCHGDTHQSFAIGGVIYSASHKHYCGNIGGFPEFSPRQEYRATATTTAARGTVTRDPHGYFNFAGNKAPQLLNWFPAVNSGTFTGQSQGPFAVTGTSEYVVMGGEFTKVNGTGQQGLVRFAVSAIAPDKDAPRQVQASVNPRVRSVKAGEVRVSWPAYWDRDNATLTHRVYRTTTTSPTTPPNYEKAVTAPFWSARSGTFVDTAPGATPKYLLAVSDPMGNTTKTSLVGVTTATTTQPYPAKVFDDGASLYWRLGEASGTAVQDWVGFTDATAGTGVTRGAPGAVAGDGASAFNGTSTGFAAARTIAPEPGPNTFTVEAWVKTSSTAGGKIVGYGNALTGGSTSYDRHLYMDNAGKIYFGVNSNGTKTVSSTQSYNNGAWHHVAASLGSGGLKLYVDGALVGSRTDATAGQAFRGYWRIGGDSLGPSWAGTKTSGYLNGSIDEVAVYPTALSATQIAGHEALGGPATASPPADAPAASPPADAPAADEANAGPTASFTATTDGLAVTVDGSASSDPDGAVASYAWDFGDGTTATGPTASHTYAAPGTYTVGLRVTDDAAAAASTTQPVTVTAATPPALPAGELARDAFDRTVTGGWGTAAVGGAWATSGAASSFSVDGGVGRQVLPAPGRDVTSVLAGSSTDTEVQVVVGLGTPPTGGGTYVSVIGRKVGTAGDYRARLRLYPTGVVNLQAARGGTAVRAVDVPGLSYAAGDRLAVRLQVTGTSPTTLRVKTWPAGDAEPDAWQITATDATPALQAGGGVGVGTYLSSTSTNAPAVATYDDLWAGAPRG</sequence>
<feature type="domain" description="PKD" evidence="5">
    <location>
        <begin position="809"/>
        <end position="897"/>
    </location>
</feature>
<dbReference type="SUPFAM" id="SSF50969">
    <property type="entry name" value="YVTN repeat-like/Quinoprotein amine dehydrogenase"/>
    <property type="match status" value="1"/>
</dbReference>
<dbReference type="Pfam" id="PF13385">
    <property type="entry name" value="Laminin_G_3"/>
    <property type="match status" value="1"/>
</dbReference>
<dbReference type="SMART" id="SM00560">
    <property type="entry name" value="LamGL"/>
    <property type="match status" value="1"/>
</dbReference>
<dbReference type="Gene3D" id="2.60.120.200">
    <property type="match status" value="1"/>
</dbReference>
<gene>
    <name evidence="6" type="ORF">CAE01nite_23670</name>
</gene>
<comment type="caution">
    <text evidence="6">The sequence shown here is derived from an EMBL/GenBank/DDBJ whole genome shotgun (WGS) entry which is preliminary data.</text>
</comment>
<dbReference type="CDD" id="cd00146">
    <property type="entry name" value="PKD"/>
    <property type="match status" value="1"/>
</dbReference>
<dbReference type="PANTHER" id="PTHR31778">
    <property type="entry name" value="BUD SITE SELECTION PROTEIN RAX2"/>
    <property type="match status" value="1"/>
</dbReference>
<dbReference type="GO" id="GO:1902929">
    <property type="term" value="C:plasma membrane of growing cell tip"/>
    <property type="evidence" value="ECO:0007669"/>
    <property type="project" value="TreeGrafter"/>
</dbReference>
<dbReference type="SMART" id="SM00089">
    <property type="entry name" value="PKD"/>
    <property type="match status" value="1"/>
</dbReference>
<dbReference type="EMBL" id="BJYY01000014">
    <property type="protein sequence ID" value="GEO34642.1"/>
    <property type="molecule type" value="Genomic_DNA"/>
</dbReference>
<feature type="signal peptide" evidence="4">
    <location>
        <begin position="1"/>
        <end position="32"/>
    </location>
</feature>
<dbReference type="Gene3D" id="2.60.40.10">
    <property type="entry name" value="Immunoglobulins"/>
    <property type="match status" value="1"/>
</dbReference>
<evidence type="ECO:0000313" key="7">
    <source>
        <dbReference type="Proteomes" id="UP000321181"/>
    </source>
</evidence>
<evidence type="ECO:0000313" key="6">
    <source>
        <dbReference type="EMBL" id="GEO34642.1"/>
    </source>
</evidence>
<keyword evidence="7" id="KW-1185">Reference proteome</keyword>
<dbReference type="InterPro" id="IPR011044">
    <property type="entry name" value="Quino_amine_DH_bsu"/>
</dbReference>
<keyword evidence="1 4" id="KW-0732">Signal</keyword>
<feature type="chain" id="PRO_5038862633" description="PKD domain-containing protein" evidence="4">
    <location>
        <begin position="33"/>
        <end position="1109"/>
    </location>
</feature>
<dbReference type="PANTHER" id="PTHR31778:SF2">
    <property type="entry name" value="BUD SITE SELECTION PROTEIN RAX2"/>
    <property type="match status" value="1"/>
</dbReference>
<dbReference type="InterPro" id="IPR035986">
    <property type="entry name" value="PKD_dom_sf"/>
</dbReference>